<dbReference type="InterPro" id="IPR023915">
    <property type="entry name" value="Bifunctiontional_GlmU_arc-type"/>
</dbReference>
<dbReference type="EMBL" id="CP063205">
    <property type="protein sequence ID" value="QOS12737.1"/>
    <property type="molecule type" value="Genomic_DNA"/>
</dbReference>
<comment type="similarity">
    <text evidence="2">In the C-terminal section; belongs to the transferase hexapeptide repeat family.</text>
</comment>
<dbReference type="InterPro" id="IPR011004">
    <property type="entry name" value="Trimer_LpxA-like_sf"/>
</dbReference>
<dbReference type="Pfam" id="PF25087">
    <property type="entry name" value="GMPPB_C"/>
    <property type="match status" value="1"/>
</dbReference>
<feature type="domain" description="Mannose-1-phosphate guanyltransferase C-terminal" evidence="6">
    <location>
        <begin position="261"/>
        <end position="364"/>
    </location>
</feature>
<organism evidence="7 8">
    <name type="scientific">Haloferax gibbonsii</name>
    <dbReference type="NCBI Taxonomy" id="35746"/>
    <lineage>
        <taxon>Archaea</taxon>
        <taxon>Methanobacteriati</taxon>
        <taxon>Methanobacteriota</taxon>
        <taxon>Stenosarchaea group</taxon>
        <taxon>Halobacteria</taxon>
        <taxon>Halobacteriales</taxon>
        <taxon>Haloferacaceae</taxon>
        <taxon>Haloferax</taxon>
    </lineage>
</organism>
<dbReference type="Pfam" id="PF00483">
    <property type="entry name" value="NTP_transferase"/>
    <property type="match status" value="1"/>
</dbReference>
<dbReference type="InterPro" id="IPR029044">
    <property type="entry name" value="Nucleotide-diphossugar_trans"/>
</dbReference>
<feature type="domain" description="Nucleotidyl transferase" evidence="5">
    <location>
        <begin position="2"/>
        <end position="230"/>
    </location>
</feature>
<dbReference type="NCBIfam" id="TIGR03992">
    <property type="entry name" value="Arch_glmU"/>
    <property type="match status" value="1"/>
</dbReference>
<dbReference type="PANTHER" id="PTHR22572">
    <property type="entry name" value="SUGAR-1-PHOSPHATE GUANYL TRANSFERASE"/>
    <property type="match status" value="1"/>
</dbReference>
<dbReference type="Proteomes" id="UP000663064">
    <property type="component" value="Chromosome"/>
</dbReference>
<evidence type="ECO:0000256" key="1">
    <source>
        <dbReference type="ARBA" id="ARBA00007274"/>
    </source>
</evidence>
<dbReference type="RefSeq" id="WP_193492599.1">
    <property type="nucleotide sequence ID" value="NZ_CP063205.1"/>
</dbReference>
<evidence type="ECO:0000256" key="4">
    <source>
        <dbReference type="ARBA" id="ARBA00013414"/>
    </source>
</evidence>
<sequence>MKAIILAAGVGTRLHPLTQTRPKSMLPIGDKPLLEHIVDALATAGVDDIVLVVGHRQERIQNYFQNGNDWDVTIEYVTQETPRGTGDALLKAEHTVGDDCVVVNGDRIVEPRLITELLEQHQATDHACIAITEVEDPTKYGTVTLENGQVTSIREKPEAHETISNLVNAGVYVFGPEIFAAIRQTDQYGELKLTDTLRDYIEEHPLDAVSYDGLWLELSRPWDLLTVNSGVLARTDSTISKSADISSDATVGDPVVVGDHSRIQPGARIFRDVVIGDNVTIGSNAVITNAIILEDAVIEPGSVISDCIIGSGSTIGPVNSIEGGQTDVRVDDDLYTDVKFGGLVGDNVETAGNVTIEPGTIIGNNVSVESGSTLTGRIPEDAHVFRG</sequence>
<dbReference type="InterPro" id="IPR050486">
    <property type="entry name" value="Mannose-1P_guanyltransferase"/>
</dbReference>
<proteinExistence type="inferred from homology"/>
<dbReference type="AlphaFoldDB" id="A0A871BHW4"/>
<accession>A0A871BHW4</accession>
<evidence type="ECO:0000259" key="6">
    <source>
        <dbReference type="Pfam" id="PF25087"/>
    </source>
</evidence>
<reference evidence="7" key="1">
    <citation type="journal article" date="2021" name="Front. Microbiol.">
        <title>Cellular and Genomic Properties of Haloferax gibbonsii LR2-5, the Host of Euryarchaeal Virus HFTV1.</title>
        <authorList>
            <person name="Tittes C."/>
            <person name="Schwarzer S."/>
            <person name="Pfeiffer F."/>
            <person name="Dyall-Smith M."/>
            <person name="Rodriguez-Franco M."/>
            <person name="Oksanen H.M."/>
            <person name="Quax T.E.F."/>
        </authorList>
    </citation>
    <scope>NUCLEOTIDE SEQUENCE</scope>
    <source>
        <strain evidence="7">LR2-5</strain>
    </source>
</reference>
<evidence type="ECO:0000313" key="8">
    <source>
        <dbReference type="Proteomes" id="UP000663064"/>
    </source>
</evidence>
<name>A0A871BHW4_HALGI</name>
<dbReference type="GO" id="GO:0019134">
    <property type="term" value="F:glucosamine-1-phosphate N-acetyltransferase activity"/>
    <property type="evidence" value="ECO:0007669"/>
    <property type="project" value="InterPro"/>
</dbReference>
<dbReference type="Gene3D" id="2.160.10.10">
    <property type="entry name" value="Hexapeptide repeat proteins"/>
    <property type="match status" value="1"/>
</dbReference>
<evidence type="ECO:0000256" key="2">
    <source>
        <dbReference type="ARBA" id="ARBA00007707"/>
    </source>
</evidence>
<dbReference type="GO" id="GO:0006048">
    <property type="term" value="P:UDP-N-acetylglucosamine biosynthetic process"/>
    <property type="evidence" value="ECO:0007669"/>
    <property type="project" value="UniProtKB-UniPathway"/>
</dbReference>
<keyword evidence="7" id="KW-0808">Transferase</keyword>
<dbReference type="InterPro" id="IPR005835">
    <property type="entry name" value="NTP_transferase_dom"/>
</dbReference>
<evidence type="ECO:0000313" key="7">
    <source>
        <dbReference type="EMBL" id="QOS12737.1"/>
    </source>
</evidence>
<dbReference type="UniPathway" id="UPA00113">
    <property type="reaction ID" value="UER00532"/>
</dbReference>
<gene>
    <name evidence="7" type="ORF">HfgLR_13045</name>
</gene>
<evidence type="ECO:0000259" key="5">
    <source>
        <dbReference type="Pfam" id="PF00483"/>
    </source>
</evidence>
<protein>
    <recommendedName>
        <fullName evidence="4">Bifunctional protein GlmU</fullName>
    </recommendedName>
</protein>
<comment type="similarity">
    <text evidence="3">In the N-terminal section; belongs to the N-acetylglucosamine-1-phosphate uridyltransferase family.</text>
</comment>
<dbReference type="GO" id="GO:0003977">
    <property type="term" value="F:UDP-N-acetylglucosamine diphosphorylase activity"/>
    <property type="evidence" value="ECO:0007669"/>
    <property type="project" value="InterPro"/>
</dbReference>
<dbReference type="SUPFAM" id="SSF51161">
    <property type="entry name" value="Trimeric LpxA-like enzymes"/>
    <property type="match status" value="1"/>
</dbReference>
<dbReference type="InterPro" id="IPR056729">
    <property type="entry name" value="GMPPB_C"/>
</dbReference>
<dbReference type="SUPFAM" id="SSF53448">
    <property type="entry name" value="Nucleotide-diphospho-sugar transferases"/>
    <property type="match status" value="1"/>
</dbReference>
<comment type="similarity">
    <text evidence="1">Belongs to the transferase hexapeptide repeat family.</text>
</comment>
<dbReference type="CDD" id="cd04181">
    <property type="entry name" value="NTP_transferase"/>
    <property type="match status" value="1"/>
</dbReference>
<evidence type="ECO:0000256" key="3">
    <source>
        <dbReference type="ARBA" id="ARBA00007947"/>
    </source>
</evidence>
<dbReference type="Gene3D" id="3.90.550.10">
    <property type="entry name" value="Spore Coat Polysaccharide Biosynthesis Protein SpsA, Chain A"/>
    <property type="match status" value="1"/>
</dbReference>
<dbReference type="GeneID" id="59460265"/>
<keyword evidence="7" id="KW-0548">Nucleotidyltransferase</keyword>